<accession>A0ABW4D0V0</accession>
<dbReference type="SUPFAM" id="SSF55797">
    <property type="entry name" value="PR-1-like"/>
    <property type="match status" value="1"/>
</dbReference>
<evidence type="ECO:0000313" key="2">
    <source>
        <dbReference type="EMBL" id="MFD1454216.1"/>
    </source>
</evidence>
<dbReference type="Gene3D" id="3.40.33.10">
    <property type="entry name" value="CAP"/>
    <property type="match status" value="1"/>
</dbReference>
<proteinExistence type="predicted"/>
<gene>
    <name evidence="2" type="ORF">ACFQ44_00815</name>
</gene>
<evidence type="ECO:0000256" key="1">
    <source>
        <dbReference type="SAM" id="SignalP"/>
    </source>
</evidence>
<keyword evidence="3" id="KW-1185">Reference proteome</keyword>
<protein>
    <recommendedName>
        <fullName evidence="4">SCP domain-containing protein</fullName>
    </recommendedName>
</protein>
<feature type="signal peptide" evidence="1">
    <location>
        <begin position="1"/>
        <end position="28"/>
    </location>
</feature>
<dbReference type="RefSeq" id="WP_203642569.1">
    <property type="nucleotide sequence ID" value="NZ_BOLN01000001.1"/>
</dbReference>
<evidence type="ECO:0000313" key="3">
    <source>
        <dbReference type="Proteomes" id="UP001597189"/>
    </source>
</evidence>
<evidence type="ECO:0008006" key="4">
    <source>
        <dbReference type="Google" id="ProtNLM"/>
    </source>
</evidence>
<organism evidence="2 3">
    <name type="scientific">Levilactobacillus lanxiensis</name>
    <dbReference type="NCBI Taxonomy" id="2799568"/>
    <lineage>
        <taxon>Bacteria</taxon>
        <taxon>Bacillati</taxon>
        <taxon>Bacillota</taxon>
        <taxon>Bacilli</taxon>
        <taxon>Lactobacillales</taxon>
        <taxon>Lactobacillaceae</taxon>
        <taxon>Levilactobacillus</taxon>
    </lineage>
</organism>
<dbReference type="EMBL" id="JBHTOD010000001">
    <property type="protein sequence ID" value="MFD1454216.1"/>
    <property type="molecule type" value="Genomic_DNA"/>
</dbReference>
<keyword evidence="1" id="KW-0732">Signal</keyword>
<dbReference type="InterPro" id="IPR035940">
    <property type="entry name" value="CAP_sf"/>
</dbReference>
<dbReference type="Proteomes" id="UP001597189">
    <property type="component" value="Unassembled WGS sequence"/>
</dbReference>
<reference evidence="3" key="1">
    <citation type="journal article" date="2019" name="Int. J. Syst. Evol. Microbiol.">
        <title>The Global Catalogue of Microorganisms (GCM) 10K type strain sequencing project: providing services to taxonomists for standard genome sequencing and annotation.</title>
        <authorList>
            <consortium name="The Broad Institute Genomics Platform"/>
            <consortium name="The Broad Institute Genome Sequencing Center for Infectious Disease"/>
            <person name="Wu L."/>
            <person name="Ma J."/>
        </authorList>
    </citation>
    <scope>NUCLEOTIDE SEQUENCE [LARGE SCALE GENOMIC DNA]</scope>
    <source>
        <strain evidence="3">CCM 8979</strain>
    </source>
</reference>
<feature type="chain" id="PRO_5046204401" description="SCP domain-containing protein" evidence="1">
    <location>
        <begin position="29"/>
        <end position="435"/>
    </location>
</feature>
<name>A0ABW4D0V0_9LACO</name>
<comment type="caution">
    <text evidence="2">The sequence shown here is derived from an EMBL/GenBank/DDBJ whole genome shotgun (WGS) entry which is preliminary data.</text>
</comment>
<sequence>MKSCLKFIAVGLAALSVGGLLGTAPAQAKHKAATIVSWESEGWEEQYVVTKGAIYKNYRLTKKLKTKQRIFWSDLKFTVKKTNGKRVTYRELQKKSGHFVGYVVAKNVKKLKDSDPRSDAYKSEAKIKAKSTKKNATKAKTSEKKAFTASERSQIATYRKQFKQIANTTKGMYDQKPSVKKTFTPGKLSAKYINATVDSINFYREMFGLRKVSADASWNTDAQYGAATLAAANKGISHGLVGLTKPGFVSTADWKHGAEATNTSNLGEGMSKPYDNILMYVNDGNNISGEIPGHREWVLGGITKVGVGQAGAYNDLNVFGGAGSGESPDTVAFPKAGVFPMSAADSTVWSVSFAHQMGSNAPTPTVKVVDNTTHKTVKVTNVGISSDSYGEFGTTVYYKPAASQIKLNHAYTITVKNIVHQADVSYQTKLFDLKD</sequence>